<sequence>MYKVSWLIRSLAVSLILMTSAQVANAEECTATSNEYPTPVIADYVLGCMAANGNSFESLHQCSCSIDFIRERLSFADYEKISTVMQVQQDRGQRGVFYRDSTWAKERVDALLEIQSESTLRCF</sequence>
<reference evidence="2 3" key="1">
    <citation type="submission" date="2016-12" db="EMBL/GenBank/DDBJ databases">
        <authorList>
            <person name="Song W.-J."/>
            <person name="Kurnit D.M."/>
        </authorList>
    </citation>
    <scope>NUCLEOTIDE SEQUENCE [LARGE SCALE GENOMIC DNA]</scope>
    <source>
        <strain evidence="2 3">IMCC3135</strain>
    </source>
</reference>
<feature type="signal peptide" evidence="1">
    <location>
        <begin position="1"/>
        <end position="26"/>
    </location>
</feature>
<feature type="chain" id="PRO_5016387930" evidence="1">
    <location>
        <begin position="27"/>
        <end position="123"/>
    </location>
</feature>
<keyword evidence="1" id="KW-0732">Signal</keyword>
<evidence type="ECO:0000256" key="1">
    <source>
        <dbReference type="SAM" id="SignalP"/>
    </source>
</evidence>
<evidence type="ECO:0000313" key="3">
    <source>
        <dbReference type="Proteomes" id="UP000250079"/>
    </source>
</evidence>
<name>A0A2Z2NRQ2_9GAMM</name>
<dbReference type="EMBL" id="CP018632">
    <property type="protein sequence ID" value="ASJ70217.1"/>
    <property type="molecule type" value="Genomic_DNA"/>
</dbReference>
<protein>
    <submittedName>
        <fullName evidence="2">Uncharacterized protein</fullName>
    </submittedName>
</protein>
<keyword evidence="3" id="KW-1185">Reference proteome</keyword>
<dbReference type="OrthoDB" id="8563102at2"/>
<dbReference type="AlphaFoldDB" id="A0A2Z2NRQ2"/>
<dbReference type="KEGG" id="gai:IMCC3135_00455"/>
<organism evidence="2 3">
    <name type="scientific">Granulosicoccus antarcticus IMCC3135</name>
    <dbReference type="NCBI Taxonomy" id="1192854"/>
    <lineage>
        <taxon>Bacteria</taxon>
        <taxon>Pseudomonadati</taxon>
        <taxon>Pseudomonadota</taxon>
        <taxon>Gammaproteobacteria</taxon>
        <taxon>Chromatiales</taxon>
        <taxon>Granulosicoccaceae</taxon>
        <taxon>Granulosicoccus</taxon>
    </lineage>
</organism>
<accession>A0A2Z2NRQ2</accession>
<dbReference type="RefSeq" id="WP_088915780.1">
    <property type="nucleotide sequence ID" value="NZ_CP018632.1"/>
</dbReference>
<gene>
    <name evidence="2" type="ORF">IMCC3135_00455</name>
</gene>
<proteinExistence type="predicted"/>
<evidence type="ECO:0000313" key="2">
    <source>
        <dbReference type="EMBL" id="ASJ70217.1"/>
    </source>
</evidence>
<dbReference type="Proteomes" id="UP000250079">
    <property type="component" value="Chromosome"/>
</dbReference>